<dbReference type="Proteomes" id="UP000001660">
    <property type="component" value="Chromosome"/>
</dbReference>
<dbReference type="STRING" id="330214.NIDE3024"/>
<keyword evidence="3" id="KW-1185">Reference proteome</keyword>
<reference evidence="2 3" key="1">
    <citation type="journal article" date="2010" name="Proc. Natl. Acad. Sci. U.S.A.">
        <title>A Nitrospira metagenome illuminates the physiology and evolution of globally important nitrite-oxidizing bacteria.</title>
        <authorList>
            <person name="Lucker S."/>
            <person name="Wagner M."/>
            <person name="Maixner F."/>
            <person name="Pelletier E."/>
            <person name="Koch H."/>
            <person name="Vacherie B."/>
            <person name="Rattei T."/>
            <person name="Sinninghe Damste J."/>
            <person name="Spieck E."/>
            <person name="Le Paslier D."/>
            <person name="Daims H."/>
        </authorList>
    </citation>
    <scope>NUCLEOTIDE SEQUENCE [LARGE SCALE GENOMIC DNA]</scope>
</reference>
<protein>
    <submittedName>
        <fullName evidence="2">Uncharacterized protein</fullName>
    </submittedName>
</protein>
<dbReference type="AlphaFoldDB" id="D8PHI3"/>
<evidence type="ECO:0000256" key="1">
    <source>
        <dbReference type="SAM" id="MobiDB-lite"/>
    </source>
</evidence>
<accession>D8PHI3</accession>
<dbReference type="HOGENOM" id="CLU_2218283_0_0_0"/>
<evidence type="ECO:0000313" key="2">
    <source>
        <dbReference type="EMBL" id="CBK42720.1"/>
    </source>
</evidence>
<evidence type="ECO:0000313" key="3">
    <source>
        <dbReference type="Proteomes" id="UP000001660"/>
    </source>
</evidence>
<dbReference type="EMBL" id="FP929003">
    <property type="protein sequence ID" value="CBK42720.1"/>
    <property type="molecule type" value="Genomic_DNA"/>
</dbReference>
<organism evidence="2 3">
    <name type="scientific">Nitrospira defluvii</name>
    <dbReference type="NCBI Taxonomy" id="330214"/>
    <lineage>
        <taxon>Bacteria</taxon>
        <taxon>Pseudomonadati</taxon>
        <taxon>Nitrospirota</taxon>
        <taxon>Nitrospiria</taxon>
        <taxon>Nitrospirales</taxon>
        <taxon>Nitrospiraceae</taxon>
        <taxon>Nitrospira</taxon>
    </lineage>
</organism>
<proteinExistence type="predicted"/>
<name>D8PHI3_9BACT</name>
<gene>
    <name evidence="2" type="ORF">NIDE3024</name>
</gene>
<sequence>MKNPASVVPASQRGASYGHGTRACPGRLGWAGTKDRFASGRWALTGSRPSADVTFIMLRVADFAAALLDGLFEQPAGDPVPARDFPQPGISVVSESFLNHSLRTLW</sequence>
<dbReference type="KEGG" id="nde:NIDE3024"/>
<feature type="region of interest" description="Disordered" evidence="1">
    <location>
        <begin position="1"/>
        <end position="23"/>
    </location>
</feature>